<feature type="domain" description="Glycosyl hydrolase family 32 C-terminal" evidence="8">
    <location>
        <begin position="360"/>
        <end position="510"/>
    </location>
</feature>
<dbReference type="Proteomes" id="UP000032247">
    <property type="component" value="Unassembled WGS sequence"/>
</dbReference>
<dbReference type="Pfam" id="PF00251">
    <property type="entry name" value="Glyco_hydro_32N"/>
    <property type="match status" value="1"/>
</dbReference>
<name>A0A0D1KRC1_BACIU</name>
<evidence type="ECO:0000313" key="9">
    <source>
        <dbReference type="EMBL" id="KIU05731.1"/>
    </source>
</evidence>
<sequence>MNYIKAGKWLTVFLTFLGILLFIDLFPKEEHDQKIKSKQKPDYRAAYHFTTPDKWKNDPQKPIYFDGKYHYFYLYNRDYPKGNGTEWRHAVSEDLVHWTDEGVAIPKYTNPDGDIWTGSVVVDKENTAGFGKNALVAIVTQPSAKDKKQEQYLWYSTDKGKSFKFYSGNPVMPNPGTDDFRDPKVIWDDQDNKWVMVMAEGSKIGFYESDNLKDWHYTSGFFPEQAGMVECPDLYMMRASDGTNKWVLGASANGKPWGKPNTYAYWTGSFDGKEFKADQTEAQWLDYGFDWYGGVTFEDSKSTDPLEKRYALAWMNNWDYANNTPTMKNGFNGTDSVIRELRLKEQDGTYSLVSQPIEALEQLTVSTDEIEDQDVNGSKTLSITGDTYQLDTDLSWSELKNAGVRLRESEDQKRHIDVGIFAEGGYAYVNRAATNQPDKSNTFVESKAPYDVSKRKVHLKILVDKTTIEVFVGDGKTVFSNEVFPKPEDKGITLYSDGGTASFKNITVKHFDSVHE</sequence>
<evidence type="ECO:0000259" key="7">
    <source>
        <dbReference type="Pfam" id="PF00251"/>
    </source>
</evidence>
<dbReference type="InterPro" id="IPR013148">
    <property type="entry name" value="Glyco_hydro_32_N"/>
</dbReference>
<keyword evidence="6" id="KW-1133">Transmembrane helix</keyword>
<gene>
    <name evidence="9" type="ORF">SC09_contig4orf00620</name>
</gene>
<evidence type="ECO:0000256" key="1">
    <source>
        <dbReference type="ARBA" id="ARBA00009902"/>
    </source>
</evidence>
<feature type="transmembrane region" description="Helical" evidence="6">
    <location>
        <begin position="6"/>
        <end position="26"/>
    </location>
</feature>
<keyword evidence="4 5" id="KW-0326">Glycosidase</keyword>
<dbReference type="PATRIC" id="fig|1423.173.peg.4276"/>
<keyword evidence="3" id="KW-0119">Carbohydrate metabolism</keyword>
<evidence type="ECO:0000256" key="3">
    <source>
        <dbReference type="ARBA" id="ARBA00023277"/>
    </source>
</evidence>
<accession>A0A0D1KRC1</accession>
<dbReference type="STRING" id="483913.AN935_17340"/>
<keyword evidence="6" id="KW-0812">Transmembrane</keyword>
<evidence type="ECO:0000313" key="10">
    <source>
        <dbReference type="Proteomes" id="UP000032247"/>
    </source>
</evidence>
<dbReference type="InterPro" id="IPR001362">
    <property type="entry name" value="Glyco_hydro_32"/>
</dbReference>
<evidence type="ECO:0008006" key="11">
    <source>
        <dbReference type="Google" id="ProtNLM"/>
    </source>
</evidence>
<dbReference type="InterPro" id="IPR013189">
    <property type="entry name" value="Glyco_hydro_32_C"/>
</dbReference>
<organism evidence="9 10">
    <name type="scientific">Bacillus subtilis</name>
    <dbReference type="NCBI Taxonomy" id="1423"/>
    <lineage>
        <taxon>Bacteria</taxon>
        <taxon>Bacillati</taxon>
        <taxon>Bacillota</taxon>
        <taxon>Bacilli</taxon>
        <taxon>Bacillales</taxon>
        <taxon>Bacillaceae</taxon>
        <taxon>Bacillus</taxon>
    </lineage>
</organism>
<dbReference type="Gene3D" id="2.115.10.20">
    <property type="entry name" value="Glycosyl hydrolase domain, family 43"/>
    <property type="match status" value="1"/>
</dbReference>
<feature type="domain" description="Glycosyl hydrolase family 32 N-terminal" evidence="7">
    <location>
        <begin position="48"/>
        <end position="356"/>
    </location>
</feature>
<evidence type="ECO:0000256" key="5">
    <source>
        <dbReference type="RuleBase" id="RU362110"/>
    </source>
</evidence>
<dbReference type="GO" id="GO:0004575">
    <property type="term" value="F:sucrose alpha-glucosidase activity"/>
    <property type="evidence" value="ECO:0007669"/>
    <property type="project" value="TreeGrafter"/>
</dbReference>
<comment type="caution">
    <text evidence="9">The sequence shown here is derived from an EMBL/GenBank/DDBJ whole genome shotgun (WGS) entry which is preliminary data.</text>
</comment>
<dbReference type="SUPFAM" id="SSF49899">
    <property type="entry name" value="Concanavalin A-like lectins/glucanases"/>
    <property type="match status" value="1"/>
</dbReference>
<evidence type="ECO:0000256" key="4">
    <source>
        <dbReference type="ARBA" id="ARBA00023295"/>
    </source>
</evidence>
<dbReference type="EMBL" id="JXBC01000013">
    <property type="protein sequence ID" value="KIU05731.1"/>
    <property type="molecule type" value="Genomic_DNA"/>
</dbReference>
<dbReference type="PANTHER" id="PTHR42800">
    <property type="entry name" value="EXOINULINASE INUD (AFU_ORTHOLOGUE AFUA_5G00480)"/>
    <property type="match status" value="1"/>
</dbReference>
<dbReference type="PANTHER" id="PTHR42800:SF1">
    <property type="entry name" value="EXOINULINASE INUD (AFU_ORTHOLOGUE AFUA_5G00480)"/>
    <property type="match status" value="1"/>
</dbReference>
<keyword evidence="6" id="KW-0472">Membrane</keyword>
<keyword evidence="2 5" id="KW-0378">Hydrolase</keyword>
<evidence type="ECO:0000259" key="8">
    <source>
        <dbReference type="Pfam" id="PF08244"/>
    </source>
</evidence>
<evidence type="ECO:0000256" key="6">
    <source>
        <dbReference type="SAM" id="Phobius"/>
    </source>
</evidence>
<dbReference type="Pfam" id="PF08244">
    <property type="entry name" value="Glyco_hydro_32C"/>
    <property type="match status" value="1"/>
</dbReference>
<dbReference type="GO" id="GO:0005987">
    <property type="term" value="P:sucrose catabolic process"/>
    <property type="evidence" value="ECO:0007669"/>
    <property type="project" value="TreeGrafter"/>
</dbReference>
<comment type="similarity">
    <text evidence="1 5">Belongs to the glycosyl hydrolase 32 family.</text>
</comment>
<dbReference type="GO" id="GO:0005737">
    <property type="term" value="C:cytoplasm"/>
    <property type="evidence" value="ECO:0007669"/>
    <property type="project" value="TreeGrafter"/>
</dbReference>
<proteinExistence type="inferred from homology"/>
<dbReference type="FunFam" id="2.115.10.20:FF:000003">
    <property type="entry name" value="Levanbiose-producing levanase"/>
    <property type="match status" value="1"/>
</dbReference>
<evidence type="ECO:0000256" key="2">
    <source>
        <dbReference type="ARBA" id="ARBA00022801"/>
    </source>
</evidence>
<dbReference type="Gene3D" id="2.60.120.560">
    <property type="entry name" value="Exo-inulinase, domain 1"/>
    <property type="match status" value="1"/>
</dbReference>
<dbReference type="InterPro" id="IPR013320">
    <property type="entry name" value="ConA-like_dom_sf"/>
</dbReference>
<protein>
    <recommendedName>
        <fullName evidence="11">Levanase</fullName>
    </recommendedName>
</protein>
<dbReference type="AlphaFoldDB" id="A0A0D1KRC1"/>
<dbReference type="SUPFAM" id="SSF75005">
    <property type="entry name" value="Arabinanase/levansucrase/invertase"/>
    <property type="match status" value="1"/>
</dbReference>
<dbReference type="CDD" id="cd18622">
    <property type="entry name" value="GH32_Inu-like"/>
    <property type="match status" value="1"/>
</dbReference>
<dbReference type="InterPro" id="IPR023296">
    <property type="entry name" value="Glyco_hydro_beta-prop_sf"/>
</dbReference>
<reference evidence="9 10" key="1">
    <citation type="submission" date="2014-12" db="EMBL/GenBank/DDBJ databases">
        <title>Comparative genome analysis of Bacillus coagulans HM-08, Clostridium butyricum HM-68, Bacillus subtilis HM-66 and Bacillus licheniformis BL-09.</title>
        <authorList>
            <person name="Zhang H."/>
        </authorList>
    </citation>
    <scope>NUCLEOTIDE SEQUENCE [LARGE SCALE GENOMIC DNA]</scope>
    <source>
        <strain evidence="9 10">HM-66</strain>
    </source>
</reference>
<dbReference type="SMART" id="SM00640">
    <property type="entry name" value="Glyco_32"/>
    <property type="match status" value="1"/>
</dbReference>